<dbReference type="InterPro" id="IPR007485">
    <property type="entry name" value="LPS_assembly_LptE"/>
</dbReference>
<reference evidence="1" key="1">
    <citation type="submission" date="2018-06" db="EMBL/GenBank/DDBJ databases">
        <authorList>
            <person name="Zhirakovskaya E."/>
        </authorList>
    </citation>
    <scope>NUCLEOTIDE SEQUENCE</scope>
</reference>
<dbReference type="GO" id="GO:0019867">
    <property type="term" value="C:outer membrane"/>
    <property type="evidence" value="ECO:0007669"/>
    <property type="project" value="InterPro"/>
</dbReference>
<evidence type="ECO:0008006" key="2">
    <source>
        <dbReference type="Google" id="ProtNLM"/>
    </source>
</evidence>
<dbReference type="Pfam" id="PF04390">
    <property type="entry name" value="LptE"/>
    <property type="match status" value="1"/>
</dbReference>
<sequence length="176" mass="20288">MKRIFLFYAVIAGLFFTGGCGYTTSSSLPGRLKTIYVEDFKNSIDYTKEGVRNLYLPLLEVDVRNAVVDRFLFDGNLDIGDEDVADLILKAELISYERAALRYTDRDDIEEYRIYIAVSMKLWDVENERMMWEERSFIGESTYFLTGASASSEEAAVKKAIVDLARRIVERTIENW</sequence>
<proteinExistence type="predicted"/>
<protein>
    <recommendedName>
        <fullName evidence="2">Lipopolysaccharide-assembly</fullName>
    </recommendedName>
</protein>
<evidence type="ECO:0000313" key="1">
    <source>
        <dbReference type="EMBL" id="VAW17259.1"/>
    </source>
</evidence>
<gene>
    <name evidence="1" type="ORF">MNBD_BACTEROID05-390</name>
</gene>
<dbReference type="GO" id="GO:0043165">
    <property type="term" value="P:Gram-negative-bacterium-type cell outer membrane assembly"/>
    <property type="evidence" value="ECO:0007669"/>
    <property type="project" value="InterPro"/>
</dbReference>
<name>A0A3B0TYM4_9ZZZZ</name>
<accession>A0A3B0TYM4</accession>
<organism evidence="1">
    <name type="scientific">hydrothermal vent metagenome</name>
    <dbReference type="NCBI Taxonomy" id="652676"/>
    <lineage>
        <taxon>unclassified sequences</taxon>
        <taxon>metagenomes</taxon>
        <taxon>ecological metagenomes</taxon>
    </lineage>
</organism>
<dbReference type="EMBL" id="UOEN01000366">
    <property type="protein sequence ID" value="VAW17259.1"/>
    <property type="molecule type" value="Genomic_DNA"/>
</dbReference>
<dbReference type="Gene3D" id="3.30.160.150">
    <property type="entry name" value="Lipoprotein like domain"/>
    <property type="match status" value="1"/>
</dbReference>
<dbReference type="PROSITE" id="PS51257">
    <property type="entry name" value="PROKAR_LIPOPROTEIN"/>
    <property type="match status" value="1"/>
</dbReference>
<dbReference type="AlphaFoldDB" id="A0A3B0TYM4"/>